<dbReference type="GO" id="GO:0008203">
    <property type="term" value="P:cholesterol metabolic process"/>
    <property type="evidence" value="ECO:0007669"/>
    <property type="project" value="TreeGrafter"/>
</dbReference>
<evidence type="ECO:0000313" key="12">
    <source>
        <dbReference type="EMBL" id="CAF1341629.1"/>
    </source>
</evidence>
<dbReference type="EMBL" id="CAJOBH010000373">
    <property type="protein sequence ID" value="CAF3786422.1"/>
    <property type="molecule type" value="Genomic_DNA"/>
</dbReference>
<evidence type="ECO:0000256" key="8">
    <source>
        <dbReference type="ARBA" id="ARBA00023315"/>
    </source>
</evidence>
<dbReference type="PIRSF" id="PIRSF000439">
    <property type="entry name" value="Oat_ACAT_DAG_ARE"/>
    <property type="match status" value="1"/>
</dbReference>
<keyword evidence="3 9" id="KW-0808">Transferase</keyword>
<dbReference type="GO" id="GO:0005789">
    <property type="term" value="C:endoplasmic reticulum membrane"/>
    <property type="evidence" value="ECO:0007669"/>
    <property type="project" value="UniProtKB-SubCell"/>
</dbReference>
<evidence type="ECO:0000313" key="15">
    <source>
        <dbReference type="EMBL" id="CAF3845892.1"/>
    </source>
</evidence>
<proteinExistence type="inferred from homology"/>
<feature type="transmembrane region" description="Helical" evidence="11">
    <location>
        <begin position="413"/>
        <end position="432"/>
    </location>
</feature>
<dbReference type="EMBL" id="CAJOBJ010000823">
    <property type="protein sequence ID" value="CAF3845892.1"/>
    <property type="molecule type" value="Genomic_DNA"/>
</dbReference>
<organism evidence="12 16">
    <name type="scientific">Rotaria magnacalcarata</name>
    <dbReference type="NCBI Taxonomy" id="392030"/>
    <lineage>
        <taxon>Eukaryota</taxon>
        <taxon>Metazoa</taxon>
        <taxon>Spiralia</taxon>
        <taxon>Gnathifera</taxon>
        <taxon>Rotifera</taxon>
        <taxon>Eurotatoria</taxon>
        <taxon>Bdelloidea</taxon>
        <taxon>Philodinida</taxon>
        <taxon>Philodinidae</taxon>
        <taxon>Rotaria</taxon>
    </lineage>
</organism>
<evidence type="ECO:0000256" key="10">
    <source>
        <dbReference type="PIRSR" id="PIRSR000439-1"/>
    </source>
</evidence>
<evidence type="ECO:0000256" key="2">
    <source>
        <dbReference type="ARBA" id="ARBA00009010"/>
    </source>
</evidence>
<evidence type="ECO:0000256" key="11">
    <source>
        <dbReference type="SAM" id="Phobius"/>
    </source>
</evidence>
<evidence type="ECO:0000256" key="4">
    <source>
        <dbReference type="ARBA" id="ARBA00022692"/>
    </source>
</evidence>
<gene>
    <name evidence="14" type="ORF">BYL167_LOCUS2204</name>
    <name evidence="13" type="ORF">CJN711_LOCUS24694</name>
    <name evidence="15" type="ORF">GIL414_LOCUS3673</name>
    <name evidence="12" type="ORF">KQP761_LOCUS6768</name>
</gene>
<dbReference type="EMBL" id="CAJNOV010011599">
    <property type="protein sequence ID" value="CAF1453409.1"/>
    <property type="molecule type" value="Genomic_DNA"/>
</dbReference>
<protein>
    <recommendedName>
        <fullName evidence="9">O-acyltransferase</fullName>
    </recommendedName>
</protein>
<keyword evidence="4 11" id="KW-0812">Transmembrane</keyword>
<dbReference type="Proteomes" id="UP000681967">
    <property type="component" value="Unassembled WGS sequence"/>
</dbReference>
<evidence type="ECO:0000256" key="3">
    <source>
        <dbReference type="ARBA" id="ARBA00022679"/>
    </source>
</evidence>
<evidence type="ECO:0000313" key="13">
    <source>
        <dbReference type="EMBL" id="CAF1453409.1"/>
    </source>
</evidence>
<dbReference type="Proteomes" id="UP000663834">
    <property type="component" value="Unassembled WGS sequence"/>
</dbReference>
<evidence type="ECO:0000313" key="16">
    <source>
        <dbReference type="Proteomes" id="UP000663834"/>
    </source>
</evidence>
<dbReference type="AlphaFoldDB" id="A0A815GQH7"/>
<dbReference type="Proteomes" id="UP000681720">
    <property type="component" value="Unassembled WGS sequence"/>
</dbReference>
<evidence type="ECO:0000256" key="9">
    <source>
        <dbReference type="PIRNR" id="PIRNR000439"/>
    </source>
</evidence>
<name>A0A815GQH7_9BILA</name>
<feature type="transmembrane region" description="Helical" evidence="11">
    <location>
        <begin position="95"/>
        <end position="119"/>
    </location>
</feature>
<keyword evidence="6 11" id="KW-1133">Transmembrane helix</keyword>
<feature type="transmembrane region" description="Helical" evidence="11">
    <location>
        <begin position="273"/>
        <end position="301"/>
    </location>
</feature>
<feature type="active site" evidence="10">
    <location>
        <position position="375"/>
    </location>
</feature>
<comment type="subcellular location">
    <subcellularLocation>
        <location evidence="1 9">Endoplasmic reticulum membrane</location>
        <topology evidence="1 9">Multi-pass membrane protein</topology>
    </subcellularLocation>
</comment>
<dbReference type="PANTHER" id="PTHR10408">
    <property type="entry name" value="STEROL O-ACYLTRANSFERASE"/>
    <property type="match status" value="1"/>
</dbReference>
<dbReference type="OrthoDB" id="10039049at2759"/>
<comment type="caution">
    <text evidence="12">The sequence shown here is derived from an EMBL/GenBank/DDBJ whole genome shotgun (WGS) entry which is preliminary data.</text>
</comment>
<sequence>MSDLTKHMSTNDDLNYESFHSVKISIKHRRTGEFTARRSLLTDLFQITHINCIRNAFVAGFFLLISRQAINDLLHYGRFDWTFDLLKHAVGKLHIVAFVWCLMTLSTLFIVFYSTYMWASNRKFTGFYLKLYDFIWSLIYVFYIAGLLVIPSWQIIKQQLPIASAAIILGEQLRQMMKTHSFMRENVDKILQQSKSSKDKKLSFEFSHFTQYFYFIFAPTLLYRDHYPRTSKIQWNIVMQMFGQFMIILCLVYHIVAYFWVPIFQRFFIDDEITLEFAISTIFDLMLPGVLIVILAFYGFFHCWLNGFAELLRFDDRMFYEDWWNLTSAATFWRSWNVVVHDWLYVYVYKDMSKLLNGNRNLSATCVVIVSALFHEYFMIITLGFFSPVLIGWFGIFGMLFRFSFPRAKGTQWNIVLLAFVPICVAVIPYFYVLEVSARYFPAKRKTFWNMVFNSEKQMNNEL</sequence>
<accession>A0A815GQH7</accession>
<dbReference type="Pfam" id="PF03062">
    <property type="entry name" value="MBOAT"/>
    <property type="match status" value="1"/>
</dbReference>
<dbReference type="Proteomes" id="UP000663855">
    <property type="component" value="Unassembled WGS sequence"/>
</dbReference>
<evidence type="ECO:0000256" key="5">
    <source>
        <dbReference type="ARBA" id="ARBA00022824"/>
    </source>
</evidence>
<feature type="transmembrane region" description="Helical" evidence="11">
    <location>
        <begin position="131"/>
        <end position="150"/>
    </location>
</feature>
<dbReference type="GO" id="GO:0008374">
    <property type="term" value="F:O-acyltransferase activity"/>
    <property type="evidence" value="ECO:0007669"/>
    <property type="project" value="InterPro"/>
</dbReference>
<evidence type="ECO:0000256" key="1">
    <source>
        <dbReference type="ARBA" id="ARBA00004477"/>
    </source>
</evidence>
<dbReference type="PANTHER" id="PTHR10408:SF8">
    <property type="entry name" value="O-ACYLTRANSFERASE"/>
    <property type="match status" value="1"/>
</dbReference>
<evidence type="ECO:0000313" key="14">
    <source>
        <dbReference type="EMBL" id="CAF3786422.1"/>
    </source>
</evidence>
<evidence type="ECO:0000256" key="6">
    <source>
        <dbReference type="ARBA" id="ARBA00022989"/>
    </source>
</evidence>
<reference evidence="12" key="1">
    <citation type="submission" date="2021-02" db="EMBL/GenBank/DDBJ databases">
        <authorList>
            <person name="Nowell W R."/>
        </authorList>
    </citation>
    <scope>NUCLEOTIDE SEQUENCE</scope>
</reference>
<keyword evidence="5 9" id="KW-0256">Endoplasmic reticulum</keyword>
<keyword evidence="8 9" id="KW-0012">Acyltransferase</keyword>
<evidence type="ECO:0000256" key="7">
    <source>
        <dbReference type="ARBA" id="ARBA00023136"/>
    </source>
</evidence>
<dbReference type="EMBL" id="CAJNOW010002133">
    <property type="protein sequence ID" value="CAF1341629.1"/>
    <property type="molecule type" value="Genomic_DNA"/>
</dbReference>
<dbReference type="InterPro" id="IPR014371">
    <property type="entry name" value="Oat_ACAT_DAG_ARE"/>
</dbReference>
<dbReference type="InterPro" id="IPR004299">
    <property type="entry name" value="MBOAT_fam"/>
</dbReference>
<keyword evidence="7 9" id="KW-0472">Membrane</keyword>
<comment type="similarity">
    <text evidence="2 9">Belongs to the membrane-bound acyltransferase family. Sterol o-acyltransferase subfamily.</text>
</comment>
<feature type="transmembrane region" description="Helical" evidence="11">
    <location>
        <begin position="242"/>
        <end position="261"/>
    </location>
</feature>
<feature type="transmembrane region" description="Helical" evidence="11">
    <location>
        <begin position="377"/>
        <end position="401"/>
    </location>
</feature>